<evidence type="ECO:0000313" key="2">
    <source>
        <dbReference type="EMBL" id="EGG19859.1"/>
    </source>
</evidence>
<name>F4PX56_CACFS</name>
<protein>
    <submittedName>
        <fullName evidence="2">Uncharacterized protein</fullName>
    </submittedName>
</protein>
<dbReference type="GeneID" id="14872253"/>
<dbReference type="SUPFAM" id="SSF69304">
    <property type="entry name" value="Tricorn protease N-terminal domain"/>
    <property type="match status" value="1"/>
</dbReference>
<evidence type="ECO:0000256" key="1">
    <source>
        <dbReference type="SAM" id="SignalP"/>
    </source>
</evidence>
<dbReference type="Proteomes" id="UP000007797">
    <property type="component" value="Unassembled WGS sequence"/>
</dbReference>
<feature type="signal peptide" evidence="1">
    <location>
        <begin position="1"/>
        <end position="20"/>
    </location>
</feature>
<keyword evidence="3" id="KW-1185">Reference proteome</keyword>
<dbReference type="AlphaFoldDB" id="F4PX56"/>
<sequence length="638" mass="70793">MKMNFKLSPYLLFLVAAVCSIYSSMVVTATPPSNLYMYSVDRLLILVGLTKINLETGAVNSTTLPMFQDDIWLQRFLGVDANDNFKLLAMNHSGGFGVLTVSPQSGELLNTPSYAGPISTTYEWYDTSYQYDSGRNAVYLIVTGAGAPRLLEYNLADSSTNIVQLSMSELYNIPSGCFDGVDNYYFMNIIDDNFSAFQLSSYSFASQQQSNNVNVTGISPNSDTYLYCANKQVYVLAYNTINPTNLTLYLLDTSQATATPIYSNVDTGLMNSLNLWFIDNYFVLLTLSSDTQEFYLTTVDLNIKQVVSTTLVQRAESMMSADTIFSFCLEGERKSIYYVAATPPSNLYIYTNNYSDHSIDLSTINIASGTVKNTTLSVNTLQNGSWFQRFLGVDTNGNFLILVENTSFAYSIMTVSPSGNLISSTPYVGSVKPDFTWYLTSYQYDSNRNSVYLIEGGPETGPQLFVYDFGHSATKVITLAMPEGYSIPSGCFDGQNNYYFMDVSDNDNSIFVLSYYSLATYQQSSIVNVTGIAPNLDTYLFSANKQIYAVTRNSPNALSLYLIDTVQATATLTYSDADTGLPFSLNLWFVDNYFVYLSLSSSDNQYYLTTIDLNSNQIVSQSQVQGQVDIHSPTSGVY</sequence>
<proteinExistence type="predicted"/>
<dbReference type="KEGG" id="dfa:DFA_06962"/>
<evidence type="ECO:0000313" key="3">
    <source>
        <dbReference type="Proteomes" id="UP000007797"/>
    </source>
</evidence>
<dbReference type="RefSeq" id="XP_004358205.1">
    <property type="nucleotide sequence ID" value="XM_004358148.1"/>
</dbReference>
<accession>F4PX56</accession>
<keyword evidence="1" id="KW-0732">Signal</keyword>
<gene>
    <name evidence="2" type="ORF">DFA_06962</name>
</gene>
<organism evidence="2 3">
    <name type="scientific">Cavenderia fasciculata</name>
    <name type="common">Slime mold</name>
    <name type="synonym">Dictyostelium fasciculatum</name>
    <dbReference type="NCBI Taxonomy" id="261658"/>
    <lineage>
        <taxon>Eukaryota</taxon>
        <taxon>Amoebozoa</taxon>
        <taxon>Evosea</taxon>
        <taxon>Eumycetozoa</taxon>
        <taxon>Dictyostelia</taxon>
        <taxon>Acytosteliales</taxon>
        <taxon>Cavenderiaceae</taxon>
        <taxon>Cavenderia</taxon>
    </lineage>
</organism>
<reference evidence="3" key="1">
    <citation type="journal article" date="2011" name="Genome Res.">
        <title>Phylogeny-wide analysis of social amoeba genomes highlights ancient origins for complex intercellular communication.</title>
        <authorList>
            <person name="Heidel A.J."/>
            <person name="Lawal H.M."/>
            <person name="Felder M."/>
            <person name="Schilde C."/>
            <person name="Helps N.R."/>
            <person name="Tunggal B."/>
            <person name="Rivero F."/>
            <person name="John U."/>
            <person name="Schleicher M."/>
            <person name="Eichinger L."/>
            <person name="Platzer M."/>
            <person name="Noegel A.A."/>
            <person name="Schaap P."/>
            <person name="Gloeckner G."/>
        </authorList>
    </citation>
    <scope>NUCLEOTIDE SEQUENCE [LARGE SCALE GENOMIC DNA]</scope>
    <source>
        <strain evidence="3">SH3</strain>
    </source>
</reference>
<feature type="chain" id="PRO_5003319695" evidence="1">
    <location>
        <begin position="21"/>
        <end position="638"/>
    </location>
</feature>
<dbReference type="EMBL" id="GL883013">
    <property type="protein sequence ID" value="EGG19859.1"/>
    <property type="molecule type" value="Genomic_DNA"/>
</dbReference>